<evidence type="ECO:0000259" key="1">
    <source>
        <dbReference type="Pfam" id="PF00082"/>
    </source>
</evidence>
<dbReference type="Proteomes" id="UP000822142">
    <property type="component" value="Unassembled WGS sequence"/>
</dbReference>
<accession>A0ABX2I9Y3</accession>
<dbReference type="EMBL" id="JAAITA010000023">
    <property type="protein sequence ID" value="NSJ87135.1"/>
    <property type="molecule type" value="Genomic_DNA"/>
</dbReference>
<organism evidence="2 3">
    <name type="scientific">Blautia hansenii</name>
    <name type="common">Ruminococcus hansenii</name>
    <dbReference type="NCBI Taxonomy" id="1322"/>
    <lineage>
        <taxon>Bacteria</taxon>
        <taxon>Bacillati</taxon>
        <taxon>Bacillota</taxon>
        <taxon>Clostridia</taxon>
        <taxon>Lachnospirales</taxon>
        <taxon>Lachnospiraceae</taxon>
        <taxon>Blautia</taxon>
    </lineage>
</organism>
<proteinExistence type="predicted"/>
<protein>
    <submittedName>
        <fullName evidence="2">S8 family peptidase</fullName>
    </submittedName>
</protein>
<dbReference type="CDD" id="cd04847">
    <property type="entry name" value="Peptidases_S8_Subtilisin_like_2"/>
    <property type="match status" value="1"/>
</dbReference>
<sequence length="748" mass="84834">MNDILQLRGQFQKRKNVNGFGPTNLPKGSKVTAEHVGNMKQQLKQLENYWKNEMTIGGVLISVHYKCIVAKSNRLQILLGEKSSHPNMSIRGAKFVDENNAKNEKVKKHVFTYFISFEALRKSIQYLEKCELVLNKYYNGEITDKDTQLINSGKYNVNIMAKSSFLRVVVDSNYVESFRLDRVDETIKDRSIVTIYKTGVNTVELLSKFGIDMIHAKMIDETTLRLDGREIQILQNNAPYLIAMHVRDLAEIVIDEDIVKDESESLISIPEPTNEPTVGVIDTQFDKRVYFHNWVVSHNMVDPNITITTEDRFHGTAVTSIIVDGPAFNPKLDDGCGRFRVKHFGVATAGGFSSFTILKMIRDIIASNRDIKVWNLSLGSAMEIDPNFISPEAAELDKIQCEYDVIFVVAGTNKTRKMTGTVKIGAPADSLNSLIVNAVDFNGKPASYTRVGPVLSFFYKPDICYYGGDKQEKITVCEPLGMATVCGTSFAAPWITRKMAYLIHIVGLSREVAKALIIDSAAGWNRQDNKYFAMGYGVVPKRIEDITHSKDDEIRFIMNGTIDEYETYTYNIPVPQDMKAHPFFAKATLAYFPKSDRNQGVDYTSTEMDLHFGRIIEKDGKAMIKAIDYNKQADEGIQNIYEEDARKLYRKWDNIKHISEAIKENARPRKAYSAGMWGLSIKTKERLVPKAGRGLQFGVVVTLKEMNGINRIDEFIKLCMVRGWLVNRIDIENQIDVYSKAEEEIEFE</sequence>
<comment type="caution">
    <text evidence="2">The sequence shown here is derived from an EMBL/GenBank/DDBJ whole genome shotgun (WGS) entry which is preliminary data.</text>
</comment>
<name>A0ABX2I9Y3_BLAHA</name>
<dbReference type="InterPro" id="IPR000209">
    <property type="entry name" value="Peptidase_S8/S53_dom"/>
</dbReference>
<gene>
    <name evidence="2" type="ORF">G5A70_13345</name>
</gene>
<dbReference type="Pfam" id="PF00082">
    <property type="entry name" value="Peptidase_S8"/>
    <property type="match status" value="1"/>
</dbReference>
<dbReference type="InterPro" id="IPR034074">
    <property type="entry name" value="Y4bN_pept_dom"/>
</dbReference>
<feature type="domain" description="Peptidase S8/S53" evidence="1">
    <location>
        <begin position="275"/>
        <end position="530"/>
    </location>
</feature>
<dbReference type="RefSeq" id="WP_173750062.1">
    <property type="nucleotide sequence ID" value="NZ_JAAITA010000023.1"/>
</dbReference>
<dbReference type="SUPFAM" id="SSF52743">
    <property type="entry name" value="Subtilisin-like"/>
    <property type="match status" value="1"/>
</dbReference>
<dbReference type="Gene3D" id="3.40.50.200">
    <property type="entry name" value="Peptidase S8/S53 domain"/>
    <property type="match status" value="1"/>
</dbReference>
<dbReference type="InterPro" id="IPR036852">
    <property type="entry name" value="Peptidase_S8/S53_dom_sf"/>
</dbReference>
<evidence type="ECO:0000313" key="3">
    <source>
        <dbReference type="Proteomes" id="UP000822142"/>
    </source>
</evidence>
<keyword evidence="3" id="KW-1185">Reference proteome</keyword>
<evidence type="ECO:0000313" key="2">
    <source>
        <dbReference type="EMBL" id="NSJ87135.1"/>
    </source>
</evidence>
<reference evidence="2 3" key="1">
    <citation type="journal article" date="2020" name="Cell Host Microbe">
        <title>Functional and Genomic Variation between Human-Derived Isolates of Lachnospiraceae Reveals Inter- and Intra-Species Diversity.</title>
        <authorList>
            <person name="Sorbara M.T."/>
            <person name="Littmann E.R."/>
            <person name="Fontana E."/>
            <person name="Moody T.U."/>
            <person name="Kohout C.E."/>
            <person name="Gjonbalaj M."/>
            <person name="Eaton V."/>
            <person name="Seok R."/>
            <person name="Leiner I.M."/>
            <person name="Pamer E.G."/>
        </authorList>
    </citation>
    <scope>NUCLEOTIDE SEQUENCE [LARGE SCALE GENOMIC DNA]</scope>
    <source>
        <strain evidence="2 3">MSK.15.26</strain>
    </source>
</reference>